<evidence type="ECO:0000313" key="4">
    <source>
        <dbReference type="Proteomes" id="UP000001409"/>
    </source>
</evidence>
<keyword evidence="2" id="KW-1133">Transmembrane helix</keyword>
<keyword evidence="2" id="KW-0472">Membrane</keyword>
<feature type="compositionally biased region" description="Polar residues" evidence="1">
    <location>
        <begin position="1"/>
        <end position="20"/>
    </location>
</feature>
<dbReference type="EMBL" id="BA000035">
    <property type="protein sequence ID" value="BAC19163.1"/>
    <property type="molecule type" value="Genomic_DNA"/>
</dbReference>
<dbReference type="RefSeq" id="WP_006768359.1">
    <property type="nucleotide sequence ID" value="NC_004369.1"/>
</dbReference>
<evidence type="ECO:0000256" key="2">
    <source>
        <dbReference type="SAM" id="Phobius"/>
    </source>
</evidence>
<protein>
    <submittedName>
        <fullName evidence="3">Uncharacterized protein</fullName>
    </submittedName>
</protein>
<dbReference type="AlphaFoldDB" id="Q8FMZ6"/>
<evidence type="ECO:0000313" key="3">
    <source>
        <dbReference type="EMBL" id="BAC19163.1"/>
    </source>
</evidence>
<dbReference type="STRING" id="196164.gene:10742787"/>
<feature type="region of interest" description="Disordered" evidence="1">
    <location>
        <begin position="1"/>
        <end position="25"/>
    </location>
</feature>
<dbReference type="KEGG" id="cef:CE2353"/>
<organism evidence="3 4">
    <name type="scientific">Corynebacterium efficiens (strain DSM 44549 / YS-314 / AJ 12310 / JCM 11189 / NBRC 100395)</name>
    <dbReference type="NCBI Taxonomy" id="196164"/>
    <lineage>
        <taxon>Bacteria</taxon>
        <taxon>Bacillati</taxon>
        <taxon>Actinomycetota</taxon>
        <taxon>Actinomycetes</taxon>
        <taxon>Mycobacteriales</taxon>
        <taxon>Corynebacteriaceae</taxon>
        <taxon>Corynebacterium</taxon>
    </lineage>
</organism>
<sequence length="65" mass="6818">MSEHQNVTTGERISTASSQPVDPMDSSGGRNWWLILAGPVVAIVLTILLPDSLAFEGRAVAGIAI</sequence>
<accession>Q8FMZ6</accession>
<evidence type="ECO:0000256" key="1">
    <source>
        <dbReference type="SAM" id="MobiDB-lite"/>
    </source>
</evidence>
<name>Q8FMZ6_COREF</name>
<keyword evidence="4" id="KW-1185">Reference proteome</keyword>
<accession>C8NQW8</accession>
<keyword evidence="2" id="KW-0812">Transmembrane</keyword>
<reference evidence="3 4" key="1">
    <citation type="journal article" date="2003" name="Genome Res.">
        <title>Comparative complete genome sequence analysis of the amino acid replacements responsible for the thermostability of Corynebacterium efficiens.</title>
        <authorList>
            <person name="Nishio Y."/>
            <person name="Nakamura Y."/>
            <person name="Kawarabayasi Y."/>
            <person name="Usuda Y."/>
            <person name="Kimura E."/>
            <person name="Sugimoto S."/>
            <person name="Matsui K."/>
            <person name="Yamagishi A."/>
            <person name="Kikuchi H."/>
            <person name="Ikeo K."/>
            <person name="Gojobori T."/>
        </authorList>
    </citation>
    <scope>NUCLEOTIDE SEQUENCE [LARGE SCALE GENOMIC DNA]</scope>
    <source>
        <strain evidence="4">DSM 44549 / YS-314 / AJ 12310 / JCM 11189 / NBRC 100395</strain>
    </source>
</reference>
<proteinExistence type="predicted"/>
<dbReference type="Proteomes" id="UP000001409">
    <property type="component" value="Chromosome"/>
</dbReference>
<dbReference type="HOGENOM" id="CLU_2842342_0_0_11"/>
<feature type="transmembrane region" description="Helical" evidence="2">
    <location>
        <begin position="32"/>
        <end position="49"/>
    </location>
</feature>